<evidence type="ECO:0000313" key="2">
    <source>
        <dbReference type="Ensembl" id="ENSACIP00000027730.1"/>
    </source>
</evidence>
<keyword evidence="1" id="KW-0732">Signal</keyword>
<keyword evidence="3" id="KW-1185">Reference proteome</keyword>
<name>A0A3Q0T6G4_AMPCI</name>
<sequence>MRVIEMTLLCSFLLALDSQEQELWMTQLQLCSRCLLDGSSKVHTQTPTHTPH</sequence>
<evidence type="ECO:0000256" key="1">
    <source>
        <dbReference type="SAM" id="SignalP"/>
    </source>
</evidence>
<organism evidence="2 3">
    <name type="scientific">Amphilophus citrinellus</name>
    <name type="common">Midas cichlid</name>
    <name type="synonym">Cichlasoma citrinellum</name>
    <dbReference type="NCBI Taxonomy" id="61819"/>
    <lineage>
        <taxon>Eukaryota</taxon>
        <taxon>Metazoa</taxon>
        <taxon>Chordata</taxon>
        <taxon>Craniata</taxon>
        <taxon>Vertebrata</taxon>
        <taxon>Euteleostomi</taxon>
        <taxon>Actinopterygii</taxon>
        <taxon>Neopterygii</taxon>
        <taxon>Teleostei</taxon>
        <taxon>Neoteleostei</taxon>
        <taxon>Acanthomorphata</taxon>
        <taxon>Ovalentaria</taxon>
        <taxon>Cichlomorphae</taxon>
        <taxon>Cichliformes</taxon>
        <taxon>Cichlidae</taxon>
        <taxon>New World cichlids</taxon>
        <taxon>Cichlasomatinae</taxon>
        <taxon>Heroini</taxon>
        <taxon>Amphilophus</taxon>
    </lineage>
</organism>
<feature type="chain" id="PRO_5018639898" evidence="1">
    <location>
        <begin position="19"/>
        <end position="52"/>
    </location>
</feature>
<dbReference type="Proteomes" id="UP000261340">
    <property type="component" value="Unplaced"/>
</dbReference>
<proteinExistence type="predicted"/>
<feature type="signal peptide" evidence="1">
    <location>
        <begin position="1"/>
        <end position="18"/>
    </location>
</feature>
<dbReference type="AlphaFoldDB" id="A0A3Q0T6G4"/>
<protein>
    <submittedName>
        <fullName evidence="2">Uncharacterized protein</fullName>
    </submittedName>
</protein>
<dbReference type="Ensembl" id="ENSACIT00000028460.1">
    <property type="protein sequence ID" value="ENSACIP00000027730.1"/>
    <property type="gene ID" value="ENSACIG00000021494.1"/>
</dbReference>
<evidence type="ECO:0000313" key="3">
    <source>
        <dbReference type="Proteomes" id="UP000261340"/>
    </source>
</evidence>
<reference evidence="2" key="2">
    <citation type="submission" date="2025-09" db="UniProtKB">
        <authorList>
            <consortium name="Ensembl"/>
        </authorList>
    </citation>
    <scope>IDENTIFICATION</scope>
</reference>
<accession>A0A3Q0T6G4</accession>
<reference evidence="2" key="1">
    <citation type="submission" date="2025-08" db="UniProtKB">
        <authorList>
            <consortium name="Ensembl"/>
        </authorList>
    </citation>
    <scope>IDENTIFICATION</scope>
</reference>